<evidence type="ECO:0000313" key="1">
    <source>
        <dbReference type="EMBL" id="MBK1810731.1"/>
    </source>
</evidence>
<reference evidence="2" key="1">
    <citation type="submission" date="2021-01" db="EMBL/GenBank/DDBJ databases">
        <title>Genome public.</title>
        <authorList>
            <person name="Liu C."/>
            <person name="Sun Q."/>
        </authorList>
    </citation>
    <scope>NUCLEOTIDE SEQUENCE [LARGE SCALE GENOMIC DNA]</scope>
    <source>
        <strain evidence="2">YIM B02505</strain>
    </source>
</reference>
<sequence>MEKRIAIVTGASGGIGKEFTKILIEEEVDEVWDVARNKEKLAALKG</sequence>
<dbReference type="InterPro" id="IPR036291">
    <property type="entry name" value="NAD(P)-bd_dom_sf"/>
</dbReference>
<organism evidence="1 2">
    <name type="scientific">Clostridium yunnanense</name>
    <dbReference type="NCBI Taxonomy" id="2800325"/>
    <lineage>
        <taxon>Bacteria</taxon>
        <taxon>Bacillati</taxon>
        <taxon>Bacillota</taxon>
        <taxon>Clostridia</taxon>
        <taxon>Eubacteriales</taxon>
        <taxon>Clostridiaceae</taxon>
        <taxon>Clostridium</taxon>
    </lineage>
</organism>
<dbReference type="InterPro" id="IPR002347">
    <property type="entry name" value="SDR_fam"/>
</dbReference>
<dbReference type="Pfam" id="PF00106">
    <property type="entry name" value="adh_short"/>
    <property type="match status" value="1"/>
</dbReference>
<keyword evidence="2" id="KW-1185">Reference proteome</keyword>
<accession>A0ABS1EMY6</accession>
<gene>
    <name evidence="1" type="ORF">JHL18_08780</name>
</gene>
<dbReference type="EMBL" id="JAENHN010000027">
    <property type="protein sequence ID" value="MBK1810731.1"/>
    <property type="molecule type" value="Genomic_DNA"/>
</dbReference>
<protein>
    <submittedName>
        <fullName evidence="1">SDR family NAD(P)-dependent oxidoreductase</fullName>
    </submittedName>
</protein>
<evidence type="ECO:0000313" key="2">
    <source>
        <dbReference type="Proteomes" id="UP000596739"/>
    </source>
</evidence>
<dbReference type="SUPFAM" id="SSF51735">
    <property type="entry name" value="NAD(P)-binding Rossmann-fold domains"/>
    <property type="match status" value="1"/>
</dbReference>
<dbReference type="RefSeq" id="WP_200268257.1">
    <property type="nucleotide sequence ID" value="NZ_JAENHN010000027.1"/>
</dbReference>
<dbReference type="Gene3D" id="3.40.50.720">
    <property type="entry name" value="NAD(P)-binding Rossmann-like Domain"/>
    <property type="match status" value="1"/>
</dbReference>
<comment type="caution">
    <text evidence="1">The sequence shown here is derived from an EMBL/GenBank/DDBJ whole genome shotgun (WGS) entry which is preliminary data.</text>
</comment>
<dbReference type="Proteomes" id="UP000596739">
    <property type="component" value="Unassembled WGS sequence"/>
</dbReference>
<proteinExistence type="predicted"/>
<name>A0ABS1EMY6_9CLOT</name>